<dbReference type="GO" id="GO:0004556">
    <property type="term" value="F:alpha-amylase activity"/>
    <property type="evidence" value="ECO:0007669"/>
    <property type="project" value="TreeGrafter"/>
</dbReference>
<dbReference type="Gene3D" id="3.20.20.80">
    <property type="entry name" value="Glycosidases"/>
    <property type="match status" value="1"/>
</dbReference>
<dbReference type="GO" id="GO:0000025">
    <property type="term" value="P:maltose catabolic process"/>
    <property type="evidence" value="ECO:0007669"/>
    <property type="project" value="TreeGrafter"/>
</dbReference>
<dbReference type="SMART" id="SM00642">
    <property type="entry name" value="Aamy"/>
    <property type="match status" value="1"/>
</dbReference>
<dbReference type="EMBL" id="CAESAG010000026">
    <property type="protein sequence ID" value="CAB4332443.1"/>
    <property type="molecule type" value="Genomic_DNA"/>
</dbReference>
<dbReference type="GO" id="GO:0033934">
    <property type="term" value="F:glucan 1,4-alpha-maltotriohydrolase activity"/>
    <property type="evidence" value="ECO:0007669"/>
    <property type="project" value="TreeGrafter"/>
</dbReference>
<dbReference type="PANTHER" id="PTHR10357">
    <property type="entry name" value="ALPHA-AMYLASE FAMILY MEMBER"/>
    <property type="match status" value="1"/>
</dbReference>
<organism evidence="2">
    <name type="scientific">freshwater metagenome</name>
    <dbReference type="NCBI Taxonomy" id="449393"/>
    <lineage>
        <taxon>unclassified sequences</taxon>
        <taxon>metagenomes</taxon>
        <taxon>ecological metagenomes</taxon>
    </lineage>
</organism>
<accession>A0A6J5YXS7</accession>
<proteinExistence type="predicted"/>
<dbReference type="InterPro" id="IPR017853">
    <property type="entry name" value="GH"/>
</dbReference>
<gene>
    <name evidence="2" type="ORF">UFOPK4080_00288</name>
</gene>
<dbReference type="GO" id="GO:0004575">
    <property type="term" value="F:sucrose alpha-glucosidase activity"/>
    <property type="evidence" value="ECO:0007669"/>
    <property type="project" value="TreeGrafter"/>
</dbReference>
<dbReference type="InterPro" id="IPR006047">
    <property type="entry name" value="GH13_cat_dom"/>
</dbReference>
<dbReference type="AlphaFoldDB" id="A0A6J5YXS7"/>
<protein>
    <submittedName>
        <fullName evidence="2">Unannotated protein</fullName>
    </submittedName>
</protein>
<dbReference type="CDD" id="cd11332">
    <property type="entry name" value="AmyAc_OligoGlu_TS"/>
    <property type="match status" value="1"/>
</dbReference>
<dbReference type="GO" id="GO:0005987">
    <property type="term" value="P:sucrose catabolic process"/>
    <property type="evidence" value="ECO:0007669"/>
    <property type="project" value="TreeGrafter"/>
</dbReference>
<dbReference type="InterPro" id="IPR045857">
    <property type="entry name" value="O16G_dom_2"/>
</dbReference>
<reference evidence="2" key="1">
    <citation type="submission" date="2020-05" db="EMBL/GenBank/DDBJ databases">
        <authorList>
            <person name="Chiriac C."/>
            <person name="Salcher M."/>
            <person name="Ghai R."/>
            <person name="Kavagutti S V."/>
        </authorList>
    </citation>
    <scope>NUCLEOTIDE SEQUENCE</scope>
</reference>
<sequence>MSTSTGLSKDKNWWRQAAVYQIYPRSFADSNGDGIGDLKGVTSRIPYLKSLSIDAVWLSPFYPSALVDGGYDVDDYRNVDPKLGTLADFDEMLAELHKVGIRVYVDIVPNHSSNLHVWFKEAIASEPGSKARSRYLFRDGKGVNGELPPTDWVSHFAPSAWTHESAMGGKHNQWYMHWFAPEQPDFNWDNREVHDEFLKTLKFWADRGVDAFRIDVAHALKKDLSEPLRNLNVFEGLDERGNKGKGILADRDELFAIYKEWRKLFNQYDPPRVAVAEANVHTDRVPLYASTKTLGQCFDFKFLDTPFEAAVYKEAVQDALKAATKNKSTCTWALSNHDQIRHATKMGLNPAVDRRSWMLSDGTSHPLDKASGTQNALAATLFVLALPGATYMYQGEELGLHEVTDIPGDQIQDPQYLRNHKIDKGRDGCRVPLPWTKTGSSFGFGTGGAHLPQPNWFGDYSVEAEEKDSQSPLAIYRKALELRKRLITEEKVEWHKTGNSSVLHFSRPNGWHCITNFRAAPVAMPKGELLISSHPLQDGKIASGTTVWFKKEKK</sequence>
<name>A0A6J5YXS7_9ZZZZ</name>
<dbReference type="Gene3D" id="3.90.400.10">
    <property type="entry name" value="Oligo-1,6-glucosidase, Domain 2"/>
    <property type="match status" value="1"/>
</dbReference>
<evidence type="ECO:0000313" key="2">
    <source>
        <dbReference type="EMBL" id="CAB4332443.1"/>
    </source>
</evidence>
<dbReference type="GO" id="GO:0004574">
    <property type="term" value="F:oligo-1,6-glucosidase activity"/>
    <property type="evidence" value="ECO:0007669"/>
    <property type="project" value="TreeGrafter"/>
</dbReference>
<dbReference type="SUPFAM" id="SSF51445">
    <property type="entry name" value="(Trans)glycosidases"/>
    <property type="match status" value="1"/>
</dbReference>
<dbReference type="PANTHER" id="PTHR10357:SF179">
    <property type="entry name" value="NEUTRAL AND BASIC AMINO ACID TRANSPORT PROTEIN RBAT"/>
    <property type="match status" value="1"/>
</dbReference>
<feature type="domain" description="Glycosyl hydrolase family 13 catalytic" evidence="1">
    <location>
        <begin position="21"/>
        <end position="430"/>
    </location>
</feature>
<evidence type="ECO:0000259" key="1">
    <source>
        <dbReference type="SMART" id="SM00642"/>
    </source>
</evidence>
<dbReference type="Pfam" id="PF00128">
    <property type="entry name" value="Alpha-amylase"/>
    <property type="match status" value="1"/>
</dbReference>